<dbReference type="PANTHER" id="PTHR41368:SF1">
    <property type="entry name" value="PROTEIN YGHO"/>
    <property type="match status" value="1"/>
</dbReference>
<feature type="domain" description="N-acetyltransferase" evidence="1">
    <location>
        <begin position="201"/>
        <end position="376"/>
    </location>
</feature>
<dbReference type="Gene3D" id="3.40.630.30">
    <property type="match status" value="1"/>
</dbReference>
<reference evidence="2" key="1">
    <citation type="submission" date="2018-05" db="EMBL/GenBank/DDBJ databases">
        <authorList>
            <person name="Lanie J.A."/>
            <person name="Ng W.-L."/>
            <person name="Kazmierczak K.M."/>
            <person name="Andrzejewski T.M."/>
            <person name="Davidsen T.M."/>
            <person name="Wayne K.J."/>
            <person name="Tettelin H."/>
            <person name="Glass J.I."/>
            <person name="Rusch D."/>
            <person name="Podicherti R."/>
            <person name="Tsui H.-C.T."/>
            <person name="Winkler M.E."/>
        </authorList>
    </citation>
    <scope>NUCLEOTIDE SEQUENCE</scope>
</reference>
<sequence>MTLQIKQVDGWRGTARFIDVSWKVHDRDHLAWVPPLRAVVRGVLDREKNPFYQSAERGLFIAEREGRPVGRVAAIRNGWHNEYHGDRVGFFGFFECRDDQEAAGALMERAGQWLRERGLEAARGPVNPSMNHECGLLVDGFDREAVIMTPWTPPYYERLLESSGYMGAKDLLGYRLIQGSEFGFPDRMKKVVERKLARTKLVFREWDFSRFEQEVRTFHKLYCDAWVDNWGFVPPSWQEFWHLAKDLRSVLHPRFACIAEVDGEAVGFVVVARDINRVLRRIPSGRLWPWNMARLFLTLPRVLSGRIILLGLRRDYRNRGFFSLLMHEVARRAVEIGAEEAEASWILEENEALVSPLRSLGLAPHKRWRIYEKPLRER</sequence>
<evidence type="ECO:0000259" key="1">
    <source>
        <dbReference type="PROSITE" id="PS51186"/>
    </source>
</evidence>
<dbReference type="EMBL" id="UINC01000333">
    <property type="protein sequence ID" value="SUZ53459.1"/>
    <property type="molecule type" value="Genomic_DNA"/>
</dbReference>
<dbReference type="InterPro" id="IPR000182">
    <property type="entry name" value="GNAT_dom"/>
</dbReference>
<evidence type="ECO:0000313" key="2">
    <source>
        <dbReference type="EMBL" id="SUZ53459.1"/>
    </source>
</evidence>
<dbReference type="PANTHER" id="PTHR41368">
    <property type="entry name" value="PROTEIN YGHO"/>
    <property type="match status" value="1"/>
</dbReference>
<dbReference type="InterPro" id="IPR016181">
    <property type="entry name" value="Acyl_CoA_acyltransferase"/>
</dbReference>
<dbReference type="GO" id="GO:0016747">
    <property type="term" value="F:acyltransferase activity, transferring groups other than amino-acyl groups"/>
    <property type="evidence" value="ECO:0007669"/>
    <property type="project" value="InterPro"/>
</dbReference>
<dbReference type="InterPro" id="IPR039968">
    <property type="entry name" value="BcerS-like"/>
</dbReference>
<gene>
    <name evidence="2" type="ORF">METZ01_LOCUS6313</name>
</gene>
<dbReference type="Pfam" id="PF00583">
    <property type="entry name" value="Acetyltransf_1"/>
    <property type="match status" value="1"/>
</dbReference>
<dbReference type="AlphaFoldDB" id="A0A381NGE4"/>
<organism evidence="2">
    <name type="scientific">marine metagenome</name>
    <dbReference type="NCBI Taxonomy" id="408172"/>
    <lineage>
        <taxon>unclassified sequences</taxon>
        <taxon>metagenomes</taxon>
        <taxon>ecological metagenomes</taxon>
    </lineage>
</organism>
<proteinExistence type="predicted"/>
<accession>A0A381NGE4</accession>
<dbReference type="PROSITE" id="PS51186">
    <property type="entry name" value="GNAT"/>
    <property type="match status" value="1"/>
</dbReference>
<dbReference type="SUPFAM" id="SSF55729">
    <property type="entry name" value="Acyl-CoA N-acyltransferases (Nat)"/>
    <property type="match status" value="1"/>
</dbReference>
<name>A0A381NGE4_9ZZZZ</name>
<protein>
    <recommendedName>
        <fullName evidence="1">N-acetyltransferase domain-containing protein</fullName>
    </recommendedName>
</protein>